<feature type="transmembrane region" description="Helical" evidence="1">
    <location>
        <begin position="250"/>
        <end position="269"/>
    </location>
</feature>
<reference evidence="3 4" key="1">
    <citation type="journal article" date="2005" name="Nature">
        <title>The genome of the social amoeba Dictyostelium discoideum.</title>
        <authorList>
            <consortium name="The Dictyostelium discoideum Sequencing Consortium"/>
            <person name="Eichinger L."/>
            <person name="Pachebat J.A."/>
            <person name="Glockner G."/>
            <person name="Rajandream M.A."/>
            <person name="Sucgang R."/>
            <person name="Berriman M."/>
            <person name="Song J."/>
            <person name="Olsen R."/>
            <person name="Szafranski K."/>
            <person name="Xu Q."/>
            <person name="Tunggal B."/>
            <person name="Kummerfeld S."/>
            <person name="Madera M."/>
            <person name="Konfortov B.A."/>
            <person name="Rivero F."/>
            <person name="Bankier A.T."/>
            <person name="Lehmann R."/>
            <person name="Hamlin N."/>
            <person name="Davies R."/>
            <person name="Gaudet P."/>
            <person name="Fey P."/>
            <person name="Pilcher K."/>
            <person name="Chen G."/>
            <person name="Saunders D."/>
            <person name="Sodergren E."/>
            <person name="Davis P."/>
            <person name="Kerhornou A."/>
            <person name="Nie X."/>
            <person name="Hall N."/>
            <person name="Anjard C."/>
            <person name="Hemphill L."/>
            <person name="Bason N."/>
            <person name="Farbrother P."/>
            <person name="Desany B."/>
            <person name="Just E."/>
            <person name="Morio T."/>
            <person name="Rost R."/>
            <person name="Churcher C."/>
            <person name="Cooper J."/>
            <person name="Haydock S."/>
            <person name="van Driessche N."/>
            <person name="Cronin A."/>
            <person name="Goodhead I."/>
            <person name="Muzny D."/>
            <person name="Mourier T."/>
            <person name="Pain A."/>
            <person name="Lu M."/>
            <person name="Harper D."/>
            <person name="Lindsay R."/>
            <person name="Hauser H."/>
            <person name="James K."/>
            <person name="Quiles M."/>
            <person name="Madan Babu M."/>
            <person name="Saito T."/>
            <person name="Buchrieser C."/>
            <person name="Wardroper A."/>
            <person name="Felder M."/>
            <person name="Thangavelu M."/>
            <person name="Johnson D."/>
            <person name="Knights A."/>
            <person name="Loulseged H."/>
            <person name="Mungall K."/>
            <person name="Oliver K."/>
            <person name="Price C."/>
            <person name="Quail M.A."/>
            <person name="Urushihara H."/>
            <person name="Hernandez J."/>
            <person name="Rabbinowitsch E."/>
            <person name="Steffen D."/>
            <person name="Sanders M."/>
            <person name="Ma J."/>
            <person name="Kohara Y."/>
            <person name="Sharp S."/>
            <person name="Simmonds M."/>
            <person name="Spiegler S."/>
            <person name="Tivey A."/>
            <person name="Sugano S."/>
            <person name="White B."/>
            <person name="Walker D."/>
            <person name="Woodward J."/>
            <person name="Winckler T."/>
            <person name="Tanaka Y."/>
            <person name="Shaulsky G."/>
            <person name="Schleicher M."/>
            <person name="Weinstock G."/>
            <person name="Rosenthal A."/>
            <person name="Cox E.C."/>
            <person name="Chisholm R.L."/>
            <person name="Gibbs R."/>
            <person name="Loomis W.F."/>
            <person name="Platzer M."/>
            <person name="Kay R.R."/>
            <person name="Williams J."/>
            <person name="Dear P.H."/>
            <person name="Noegel A.A."/>
            <person name="Barrell B."/>
            <person name="Kuspa A."/>
        </authorList>
    </citation>
    <scope>NUCLEOTIDE SEQUENCE [LARGE SCALE GENOMIC DNA]</scope>
    <source>
        <strain evidence="3 4">AX4</strain>
    </source>
</reference>
<dbReference type="VEuPathDB" id="AmoebaDB:DDB_G0279135"/>
<dbReference type="dictyBase" id="DDB_G0279135"/>
<organism evidence="3 4">
    <name type="scientific">Dictyostelium discoideum</name>
    <name type="common">Social amoeba</name>
    <dbReference type="NCBI Taxonomy" id="44689"/>
    <lineage>
        <taxon>Eukaryota</taxon>
        <taxon>Amoebozoa</taxon>
        <taxon>Evosea</taxon>
        <taxon>Eumycetozoa</taxon>
        <taxon>Dictyostelia</taxon>
        <taxon>Dictyosteliales</taxon>
        <taxon>Dictyosteliaceae</taxon>
        <taxon>Dictyostelium</taxon>
    </lineage>
</organism>
<keyword evidence="4" id="KW-1185">Reference proteome</keyword>
<dbReference type="Proteomes" id="UP000002195">
    <property type="component" value="Unassembled WGS sequence"/>
</dbReference>
<comment type="caution">
    <text evidence="3">The sequence shown here is derived from an EMBL/GenBank/DDBJ whole genome shotgun (WGS) entry which is preliminary data.</text>
</comment>
<keyword evidence="1" id="KW-0812">Transmembrane</keyword>
<sequence length="270" mass="31516">MLYFKINIKLIIFSMILIIVKANKKEHLYVISDYENSINCSGEITRITVFYEHKFWTETQNAMISCEPLIIPIQCTIESKYYQTEIFTQNQCYKGRKLEIIKINDFNFDKSKFCLLSEYSTSTCDYKPIFSFGIKNGYCVDGITMECSDLKYKISTCDIINKDPKKFEITKNGFSSENPTLICKNSIGYLNESSRGFRAQPFTLDGIIDPLYEERILQMPSNQFNNNNNNNNNNSNINNSDEISKSVSTFWYLKNILYIIFIFNIFIIII</sequence>
<evidence type="ECO:0000313" key="4">
    <source>
        <dbReference type="Proteomes" id="UP000002195"/>
    </source>
</evidence>
<name>Q54X85_DICDI</name>
<keyword evidence="2" id="KW-0732">Signal</keyword>
<keyword evidence="1" id="KW-1133">Transmembrane helix</keyword>
<evidence type="ECO:0000313" key="3">
    <source>
        <dbReference type="EMBL" id="EAL67867.1"/>
    </source>
</evidence>
<dbReference type="InParanoid" id="Q54X85"/>
<dbReference type="RefSeq" id="XP_641843.1">
    <property type="nucleotide sequence ID" value="XM_636751.1"/>
</dbReference>
<dbReference type="AlphaFoldDB" id="Q54X85"/>
<evidence type="ECO:0000256" key="2">
    <source>
        <dbReference type="SAM" id="SignalP"/>
    </source>
</evidence>
<dbReference type="EMBL" id="AAFI02000027">
    <property type="protein sequence ID" value="EAL67867.1"/>
    <property type="molecule type" value="Genomic_DNA"/>
</dbReference>
<dbReference type="GeneID" id="8621889"/>
<dbReference type="HOGENOM" id="CLU_1043649_0_0_1"/>
<accession>Q54X85</accession>
<gene>
    <name evidence="3" type="ORF">DDB_G0279135</name>
</gene>
<feature type="signal peptide" evidence="2">
    <location>
        <begin position="1"/>
        <end position="22"/>
    </location>
</feature>
<evidence type="ECO:0000256" key="1">
    <source>
        <dbReference type="SAM" id="Phobius"/>
    </source>
</evidence>
<dbReference type="KEGG" id="ddi:DDB_G0279135"/>
<protein>
    <submittedName>
        <fullName evidence="3">Uncharacterized protein</fullName>
    </submittedName>
</protein>
<keyword evidence="1" id="KW-0472">Membrane</keyword>
<dbReference type="PaxDb" id="44689-DDB0204684"/>
<proteinExistence type="predicted"/>
<feature type="chain" id="PRO_5004250018" evidence="2">
    <location>
        <begin position="23"/>
        <end position="270"/>
    </location>
</feature>